<feature type="non-terminal residue" evidence="7">
    <location>
        <position position="2111"/>
    </location>
</feature>
<feature type="domain" description="Insecticide toxin TcdB middle/N-terminal" evidence="6">
    <location>
        <begin position="683"/>
        <end position="834"/>
    </location>
</feature>
<evidence type="ECO:0000256" key="2">
    <source>
        <dbReference type="ARBA" id="ARBA00022525"/>
    </source>
</evidence>
<name>G9MQP8_HYPVG</name>
<comment type="caution">
    <text evidence="7">The sequence shown here is derived from an EMBL/GenBank/DDBJ whole genome shotgun (WGS) entry which is preliminary data.</text>
</comment>
<dbReference type="EMBL" id="ABDF02000005">
    <property type="protein sequence ID" value="EHK24115.1"/>
    <property type="molecule type" value="Genomic_DNA"/>
</dbReference>
<dbReference type="PANTHER" id="PTHR32305:SF15">
    <property type="entry name" value="PROTEIN RHSA-RELATED"/>
    <property type="match status" value="1"/>
</dbReference>
<evidence type="ECO:0000256" key="3">
    <source>
        <dbReference type="ARBA" id="ARBA00023026"/>
    </source>
</evidence>
<evidence type="ECO:0000313" key="7">
    <source>
        <dbReference type="EMBL" id="EHK24115.1"/>
    </source>
</evidence>
<dbReference type="Pfam" id="PF03534">
    <property type="entry name" value="SpvB"/>
    <property type="match status" value="1"/>
</dbReference>
<feature type="domain" description="Insecticide toxin TcdB middle/C-terminal" evidence="5">
    <location>
        <begin position="869"/>
        <end position="978"/>
    </location>
</feature>
<feature type="compositionally biased region" description="Acidic residues" evidence="4">
    <location>
        <begin position="428"/>
        <end position="438"/>
    </location>
</feature>
<keyword evidence="2" id="KW-0964">Secreted</keyword>
<dbReference type="GeneID" id="25794834"/>
<dbReference type="Gene3D" id="2.180.10.10">
    <property type="entry name" value="RHS repeat-associated core"/>
    <property type="match status" value="1"/>
</dbReference>
<dbReference type="InterPro" id="IPR050708">
    <property type="entry name" value="T6SS_VgrG/RHS"/>
</dbReference>
<dbReference type="GO" id="GO:0005737">
    <property type="term" value="C:cytoplasm"/>
    <property type="evidence" value="ECO:0007669"/>
    <property type="project" value="InterPro"/>
</dbReference>
<dbReference type="InterPro" id="IPR022385">
    <property type="entry name" value="Rhs_assc_core"/>
</dbReference>
<protein>
    <recommendedName>
        <fullName evidence="9">SpvB-domain-containing protein</fullName>
    </recommendedName>
</protein>
<reference evidence="7 8" key="1">
    <citation type="journal article" date="2011" name="Genome Biol.">
        <title>Comparative genome sequence analysis underscores mycoparasitism as the ancestral life style of Trichoderma.</title>
        <authorList>
            <person name="Kubicek C.P."/>
            <person name="Herrera-Estrella A."/>
            <person name="Seidl-Seiboth V."/>
            <person name="Martinez D.A."/>
            <person name="Druzhinina I.S."/>
            <person name="Thon M."/>
            <person name="Zeilinger S."/>
            <person name="Casas-Flores S."/>
            <person name="Horwitz B.A."/>
            <person name="Mukherjee P.K."/>
            <person name="Mukherjee M."/>
            <person name="Kredics L."/>
            <person name="Alcaraz L.D."/>
            <person name="Aerts A."/>
            <person name="Antal Z."/>
            <person name="Atanasova L."/>
            <person name="Cervantes-Badillo M.G."/>
            <person name="Challacombe J."/>
            <person name="Chertkov O."/>
            <person name="McCluskey K."/>
            <person name="Coulpier F."/>
            <person name="Deshpande N."/>
            <person name="von Doehren H."/>
            <person name="Ebbole D.J."/>
            <person name="Esquivel-Naranjo E.U."/>
            <person name="Fekete E."/>
            <person name="Flipphi M."/>
            <person name="Glaser F."/>
            <person name="Gomez-Rodriguez E.Y."/>
            <person name="Gruber S."/>
            <person name="Han C."/>
            <person name="Henrissat B."/>
            <person name="Hermosa R."/>
            <person name="Hernandez-Onate M."/>
            <person name="Karaffa L."/>
            <person name="Kosti I."/>
            <person name="Le Crom S."/>
            <person name="Lindquist E."/>
            <person name="Lucas S."/>
            <person name="Luebeck M."/>
            <person name="Luebeck P.S."/>
            <person name="Margeot A."/>
            <person name="Metz B."/>
            <person name="Misra M."/>
            <person name="Nevalainen H."/>
            <person name="Omann M."/>
            <person name="Packer N."/>
            <person name="Perrone G."/>
            <person name="Uresti-Rivera E.E."/>
            <person name="Salamov A."/>
            <person name="Schmoll M."/>
            <person name="Seiboth B."/>
            <person name="Shapiro H."/>
            <person name="Sukno S."/>
            <person name="Tamayo-Ramos J.A."/>
            <person name="Tisch D."/>
            <person name="Wiest A."/>
            <person name="Wilkinson H.H."/>
            <person name="Zhang M."/>
            <person name="Coutinho P.M."/>
            <person name="Kenerley C.M."/>
            <person name="Monte E."/>
            <person name="Baker S.E."/>
            <person name="Grigoriev I.V."/>
        </authorList>
    </citation>
    <scope>NUCLEOTIDE SEQUENCE [LARGE SCALE GENOMIC DNA]</scope>
    <source>
        <strain evidence="8">Gv29-8 / FGSC 10586</strain>
    </source>
</reference>
<dbReference type="InterPro" id="IPR022044">
    <property type="entry name" value="TcdB_toxin_mid/C"/>
</dbReference>
<sequence length="2111" mass="237160">SGKGGGALRSIDQKFEVNPCNGTLTLDLPLHLTQSRHNFHPELNLSYNSGAGNGPFGIGWNLSFNSITRKTTLEIPRYNGSDTFLLSGFDDLIEDGERFLYSASLGKYAVQRYRPRVESGDKMRIERFTSTEDENDVFWRTISVNNVTSFYGRDNQSRVMETSESGANRVFSWLLCEIHDPLGNAMLFSYKSENDDGIRTPDGSLPIWEAKREPSTRTRARYLKSIKYGNATPTRDLESWQIIPASSQEKWIFEVVFDFGEHDPVKPTTSETKAWDVRKDSSSSFSGGFEIRSYRLCKRILLFHHLPGKLPLDDYLVFSYNFQYDEAPSGSLLSSLTSTGHLWNEENKSYDSQSLAPYTFVYEKVPPVDSLPLKTMKVEYLQTILVNKPNAQTHWIDLNGEGSPGFLIQIDGAWYYQRNENAINMATDDDGDSSDAEETMPASPHEFGPVQLVQSYPSVRDYSASYFEDLDGNGHQDLVLCDETGRTDGYYECYSKDEWESFKPFPSRLNFDATDSSLRRVDLTGNGRRDVLCSMDNGIAWYQSLGKNGFDFGGACKGQDGIQMMISHDDKSALFFVDATGDGLADALKISNGHISYCPNSGYGRFGTEVVMGNSPIFDSEDQFTFQRLHLTDIDGSGTTDLVYLTSGGGAVAYFNLCGNAWSDGVPIDCFPQIDNLSSVFSLDLLGNGTSCLCWAGPGNTIADEFVISYLDLTSGVKPHLLKQWSNGIGLNTCVKYTPSTKFYLQDERQGRPWKSKLPFPIHTASRLVERDDIALSVRTTKFRYHDGYFDGREREFRGFGMAEKWEYEEFTINRERKKLKTPTCYTKEWYHTGAQEMGLGPSNSDTFDQSRFQSSIPQDLPHDKYYDAYRALKGRQLRSEVYGQDQSAAADIPYTVAESSYDVILLGDAKTLDQPVTFRVQPRESLVAHYERGQGLPRIEHELTVKTNLYGDITKSMKVYYGRQNSPPSTTETQAAQQNHHIIYTEIDYTTKVDSEGDADCYYKPMPSATTISHINDSPKPQLFDIEEVRSKELGAVGGTVHAGQRMRTYYRSQDLSRRLEFGVFENFSIVDQQFQLAMDKSMCESLVKDKGFVFYPQDMLFSTCGYVDISKDGCAWIPSPEVLWEAGDGDDVLKHARRTFFTPKKSRDAFGNVFEVKMDDYSTLPVQSIDSMQNIATAENDYRVMQPTLVTDANGNRTQVIYDALGEAAALAHMGKVSESVGDSLDETPLIVSESEIRSFISEPSRAAAATLIGKAGSRTLHCRSRLTLPSSEKILPTFRLDLARTEHAMTDQANPDDLGDILVSITYLTGRGAESQEVRLVDWDGVDNKWRVTDNTVQDIEGRTILSLEPYFSSTHLWQSHIELECPFQLSFLDALHRSVGTLHPDHTWTKQCLSPWTSTSYDTGDTILVADPRLDQDVGYYFAALDPNLFLPTWYDLRSHAGDKPSQDAAAKSAEYANKPRTTHFDSRGKAIEMVEQGESHQRSVRSEYDVHSMDSGVRAVVLDSAGKLVLEKDGADRQQRLVYDALQRKTQTRVLDPKTQSEVLWSEISYGDQQADAASKNLRLQVFQVSDQAGLHRNAIYDFKGNCLSTDTYLALEYRTTLDWQGKVEIQEKPHTSTSIFDALNRAKITIDAVGRVSKRTFDLTGGLKALHSSTSEAAAALTKADASWLCHVSNAVYAADGQPLQVDYGNTSHCAYTYDENTRQLTRRRTWRDDGTVLEDLTMVYECLGRVSSIEDAAQQTEFFRNKQVVPVKNYHYDAFGRLVSATGRETVEAGANISRSLRQVLSPKYQALPFEQSTEVCNYVETYIYDDEDNILSVDHQSLDASISGWTRIYHYNEPSLLEPTKSNNRLSNTQIAGLTEQYSYDGDAGKNGCMTSMPGFSRLGWDRNNKLQYVARQKVNDGVPETTWYVYGEGGRRVRKVTDAVSAEGSEPRKLKETIFLDSLEIYHTYQGDGLTVKSTTNTSLISPTETQEGPAVVSIEDPILVADKSKAAATPLFRYHVSTSLETDEKAQIISYEEYSPFGVSVLQACKSDIEAPRRYRFAGYRRDNESGFYTCGARYYAPWLGRWTSSDPLGTIDGYNVYAYVRNDPVNWVDPDGTTGK</sequence>
<dbReference type="PANTHER" id="PTHR32305">
    <property type="match status" value="1"/>
</dbReference>
<dbReference type="InterPro" id="IPR022045">
    <property type="entry name" value="TcdB_toxin_mid/N"/>
</dbReference>
<organism evidence="7 8">
    <name type="scientific">Hypocrea virens (strain Gv29-8 / FGSC 10586)</name>
    <name type="common">Gliocladium virens</name>
    <name type="synonym">Trichoderma virens</name>
    <dbReference type="NCBI Taxonomy" id="413071"/>
    <lineage>
        <taxon>Eukaryota</taxon>
        <taxon>Fungi</taxon>
        <taxon>Dikarya</taxon>
        <taxon>Ascomycota</taxon>
        <taxon>Pezizomycotina</taxon>
        <taxon>Sordariomycetes</taxon>
        <taxon>Hypocreomycetidae</taxon>
        <taxon>Hypocreales</taxon>
        <taxon>Hypocreaceae</taxon>
        <taxon>Trichoderma</taxon>
    </lineage>
</organism>
<dbReference type="InterPro" id="IPR028994">
    <property type="entry name" value="Integrin_alpha_N"/>
</dbReference>
<dbReference type="Proteomes" id="UP000007115">
    <property type="component" value="Unassembled WGS sequence"/>
</dbReference>
<dbReference type="NCBIfam" id="TIGR03696">
    <property type="entry name" value="Rhs_assc_core"/>
    <property type="match status" value="1"/>
</dbReference>
<dbReference type="OrthoDB" id="5426877at2759"/>
<evidence type="ECO:0000313" key="8">
    <source>
        <dbReference type="Proteomes" id="UP000007115"/>
    </source>
</evidence>
<dbReference type="Pfam" id="PF12256">
    <property type="entry name" value="TcdB_toxin_midN"/>
    <property type="match status" value="1"/>
</dbReference>
<keyword evidence="8" id="KW-1185">Reference proteome</keyword>
<keyword evidence="3" id="KW-0843">Virulence</keyword>
<evidence type="ECO:0008006" key="9">
    <source>
        <dbReference type="Google" id="ProtNLM"/>
    </source>
</evidence>
<dbReference type="HOGENOM" id="CLU_000672_1_0_1"/>
<feature type="non-terminal residue" evidence="7">
    <location>
        <position position="1"/>
    </location>
</feature>
<accession>G9MQP8</accession>
<dbReference type="VEuPathDB" id="FungiDB:TRIVIDRAFT_49"/>
<dbReference type="RefSeq" id="XP_013957402.1">
    <property type="nucleotide sequence ID" value="XM_014101927.1"/>
</dbReference>
<evidence type="ECO:0000259" key="5">
    <source>
        <dbReference type="Pfam" id="PF12255"/>
    </source>
</evidence>
<dbReference type="GO" id="GO:0005576">
    <property type="term" value="C:extracellular region"/>
    <property type="evidence" value="ECO:0007669"/>
    <property type="project" value="UniProtKB-SubCell"/>
</dbReference>
<dbReference type="Pfam" id="PF12255">
    <property type="entry name" value="TcdB_toxin_midC"/>
    <property type="match status" value="1"/>
</dbReference>
<evidence type="ECO:0000259" key="6">
    <source>
        <dbReference type="Pfam" id="PF12256"/>
    </source>
</evidence>
<evidence type="ECO:0000256" key="4">
    <source>
        <dbReference type="SAM" id="MobiDB-lite"/>
    </source>
</evidence>
<dbReference type="SUPFAM" id="SSF69318">
    <property type="entry name" value="Integrin alpha N-terminal domain"/>
    <property type="match status" value="1"/>
</dbReference>
<dbReference type="InterPro" id="IPR003284">
    <property type="entry name" value="Sal_SpvB"/>
</dbReference>
<dbReference type="PRINTS" id="PR01341">
    <property type="entry name" value="SALSPVBPROT"/>
</dbReference>
<dbReference type="InParanoid" id="G9MQP8"/>
<gene>
    <name evidence="7" type="ORF">TRIVIDRAFT_49</name>
</gene>
<proteinExistence type="predicted"/>
<dbReference type="OMA" id="WYYQRNE"/>
<comment type="subcellular location">
    <subcellularLocation>
        <location evidence="1">Secreted</location>
    </subcellularLocation>
</comment>
<dbReference type="STRING" id="413071.G9MQP8"/>
<feature type="region of interest" description="Disordered" evidence="4">
    <location>
        <begin position="428"/>
        <end position="447"/>
    </location>
</feature>
<evidence type="ECO:0000256" key="1">
    <source>
        <dbReference type="ARBA" id="ARBA00004613"/>
    </source>
</evidence>
<dbReference type="eggNOG" id="ENOG502QUQU">
    <property type="taxonomic scope" value="Eukaryota"/>
</dbReference>